<reference evidence="1" key="2">
    <citation type="submission" date="2020-09" db="EMBL/GenBank/DDBJ databases">
        <authorList>
            <person name="Sun Q."/>
            <person name="Kim S."/>
        </authorList>
    </citation>
    <scope>NUCLEOTIDE SEQUENCE</scope>
    <source>
        <strain evidence="1">KCTC 12711</strain>
    </source>
</reference>
<dbReference type="InterPro" id="IPR038573">
    <property type="entry name" value="BrnT_sf"/>
</dbReference>
<gene>
    <name evidence="1" type="ORF">GCM10008090_24730</name>
</gene>
<sequence length="95" mass="11085">MIDFEWDDSKATSNLEKHKVSFDEARSVFFDEYAQQFFDAQNSDEEDRFLMLGKSSKSRILIVVHCERDDGSTIRIISARKATAKERKFYLGPKL</sequence>
<accession>A0A918RWT3</accession>
<comment type="caution">
    <text evidence="1">The sequence shown here is derived from an EMBL/GenBank/DDBJ whole genome shotgun (WGS) entry which is preliminary data.</text>
</comment>
<name>A0A918RWT3_9GAMM</name>
<protein>
    <recommendedName>
        <fullName evidence="3">BrnT family toxin</fullName>
    </recommendedName>
</protein>
<evidence type="ECO:0008006" key="3">
    <source>
        <dbReference type="Google" id="ProtNLM"/>
    </source>
</evidence>
<dbReference type="Pfam" id="PF04365">
    <property type="entry name" value="BrnT_toxin"/>
    <property type="match status" value="1"/>
</dbReference>
<dbReference type="AlphaFoldDB" id="A0A918RWT3"/>
<evidence type="ECO:0000313" key="2">
    <source>
        <dbReference type="Proteomes" id="UP000614811"/>
    </source>
</evidence>
<keyword evidence="2" id="KW-1185">Reference proteome</keyword>
<evidence type="ECO:0000313" key="1">
    <source>
        <dbReference type="EMBL" id="GHA14005.1"/>
    </source>
</evidence>
<dbReference type="Proteomes" id="UP000614811">
    <property type="component" value="Unassembled WGS sequence"/>
</dbReference>
<reference evidence="1" key="1">
    <citation type="journal article" date="2014" name="Int. J. Syst. Evol. Microbiol.">
        <title>Complete genome sequence of Corynebacterium casei LMG S-19264T (=DSM 44701T), isolated from a smear-ripened cheese.</title>
        <authorList>
            <consortium name="US DOE Joint Genome Institute (JGI-PGF)"/>
            <person name="Walter F."/>
            <person name="Albersmeier A."/>
            <person name="Kalinowski J."/>
            <person name="Ruckert C."/>
        </authorList>
    </citation>
    <scope>NUCLEOTIDE SEQUENCE</scope>
    <source>
        <strain evidence="1">KCTC 12711</strain>
    </source>
</reference>
<proteinExistence type="predicted"/>
<dbReference type="Gene3D" id="3.10.450.530">
    <property type="entry name" value="Ribonuclease toxin, BrnT, of type II toxin-antitoxin system"/>
    <property type="match status" value="1"/>
</dbReference>
<dbReference type="InterPro" id="IPR007460">
    <property type="entry name" value="BrnT_toxin"/>
</dbReference>
<dbReference type="EMBL" id="BMXA01000004">
    <property type="protein sequence ID" value="GHA14005.1"/>
    <property type="molecule type" value="Genomic_DNA"/>
</dbReference>
<dbReference type="RefSeq" id="WP_189401671.1">
    <property type="nucleotide sequence ID" value="NZ_BMXA01000004.1"/>
</dbReference>
<organism evidence="1 2">
    <name type="scientific">Arenicella chitinivorans</name>
    <dbReference type="NCBI Taxonomy" id="1329800"/>
    <lineage>
        <taxon>Bacteria</taxon>
        <taxon>Pseudomonadati</taxon>
        <taxon>Pseudomonadota</taxon>
        <taxon>Gammaproteobacteria</taxon>
        <taxon>Arenicellales</taxon>
        <taxon>Arenicellaceae</taxon>
        <taxon>Arenicella</taxon>
    </lineage>
</organism>